<dbReference type="InterPro" id="IPR052160">
    <property type="entry name" value="Gypsy_RT_Integrase-like"/>
</dbReference>
<gene>
    <name evidence="2" type="ORF">RF11_05858</name>
</gene>
<accession>A0A0C2M271</accession>
<proteinExistence type="predicted"/>
<dbReference type="SUPFAM" id="SSF53098">
    <property type="entry name" value="Ribonuclease H-like"/>
    <property type="match status" value="1"/>
</dbReference>
<protein>
    <recommendedName>
        <fullName evidence="1">Integrase catalytic domain-containing protein</fullName>
    </recommendedName>
</protein>
<dbReference type="Gene3D" id="3.30.420.10">
    <property type="entry name" value="Ribonuclease H-like superfamily/Ribonuclease H"/>
    <property type="match status" value="1"/>
</dbReference>
<sequence>MGVEKTLSLLSRNYYWPNIRLDVEKWIRECNGCILNKSRNYTPKSPLIPIRSSEPFMFWEIDFTGPLPVTKNNNKYILVMVDHFSKWVEAVALPDQTAESDARASNHSLSPDGEWTGRTYELCTKGNAEGILKSPLNYHLYVEKFIDKSRRIKIEDTTEIILRQIIKNNVYSVGNRVFLSTKGGGKLSPLFEGPFVIKSEYHPSHIVYDPLRPTDEGSVHYNLLFKGIKLATETRSQHVGDDKIVSPRRLKYRGCRLFGISLMTSLFRGGSVACIYKNSSLIPKNDQPLSKKSTLSFQSYKEEDDESLIDEMLDLQFHINEIISNVHDNPVTRVSSLLSNDECSLRINLPKIQTRPFSCEITELNSFWHSSGEFFTLIQSFEARNKVEPLNRVNGIIPNNENYQTAIDTLIDEYGNQTKLKSVY</sequence>
<dbReference type="EMBL" id="JWZT01005379">
    <property type="protein sequence ID" value="KII61135.1"/>
    <property type="molecule type" value="Genomic_DNA"/>
</dbReference>
<dbReference type="InterPro" id="IPR036397">
    <property type="entry name" value="RNaseH_sf"/>
</dbReference>
<keyword evidence="3" id="KW-1185">Reference proteome</keyword>
<evidence type="ECO:0000313" key="2">
    <source>
        <dbReference type="EMBL" id="KII61135.1"/>
    </source>
</evidence>
<dbReference type="InterPro" id="IPR001584">
    <property type="entry name" value="Integrase_cat-core"/>
</dbReference>
<dbReference type="InterPro" id="IPR041588">
    <property type="entry name" value="Integrase_H2C2"/>
</dbReference>
<dbReference type="OrthoDB" id="10066265at2759"/>
<dbReference type="GO" id="GO:0015074">
    <property type="term" value="P:DNA integration"/>
    <property type="evidence" value="ECO:0007669"/>
    <property type="project" value="InterPro"/>
</dbReference>
<reference evidence="2 3" key="1">
    <citation type="journal article" date="2014" name="Genome Biol. Evol.">
        <title>The genome of the myxosporean Thelohanellus kitauei shows adaptations to nutrient acquisition within its fish host.</title>
        <authorList>
            <person name="Yang Y."/>
            <person name="Xiong J."/>
            <person name="Zhou Z."/>
            <person name="Huo F."/>
            <person name="Miao W."/>
            <person name="Ran C."/>
            <person name="Liu Y."/>
            <person name="Zhang J."/>
            <person name="Feng J."/>
            <person name="Wang M."/>
            <person name="Wang M."/>
            <person name="Wang L."/>
            <person name="Yao B."/>
        </authorList>
    </citation>
    <scope>NUCLEOTIDE SEQUENCE [LARGE SCALE GENOMIC DNA]</scope>
    <source>
        <strain evidence="2">Wuqing</strain>
    </source>
</reference>
<dbReference type="Pfam" id="PF17921">
    <property type="entry name" value="Integrase_H2C2"/>
    <property type="match status" value="1"/>
</dbReference>
<dbReference type="InterPro" id="IPR012337">
    <property type="entry name" value="RNaseH-like_sf"/>
</dbReference>
<dbReference type="Proteomes" id="UP000031668">
    <property type="component" value="Unassembled WGS sequence"/>
</dbReference>
<dbReference type="AlphaFoldDB" id="A0A0C2M271"/>
<comment type="caution">
    <text evidence="2">The sequence shown here is derived from an EMBL/GenBank/DDBJ whole genome shotgun (WGS) entry which is preliminary data.</text>
</comment>
<evidence type="ECO:0000259" key="1">
    <source>
        <dbReference type="PROSITE" id="PS50994"/>
    </source>
</evidence>
<dbReference type="Gene3D" id="1.10.340.70">
    <property type="match status" value="1"/>
</dbReference>
<organism evidence="2 3">
    <name type="scientific">Thelohanellus kitauei</name>
    <name type="common">Myxosporean</name>
    <dbReference type="NCBI Taxonomy" id="669202"/>
    <lineage>
        <taxon>Eukaryota</taxon>
        <taxon>Metazoa</taxon>
        <taxon>Cnidaria</taxon>
        <taxon>Myxozoa</taxon>
        <taxon>Myxosporea</taxon>
        <taxon>Bivalvulida</taxon>
        <taxon>Platysporina</taxon>
        <taxon>Myxobolidae</taxon>
        <taxon>Thelohanellus</taxon>
    </lineage>
</organism>
<evidence type="ECO:0000313" key="3">
    <source>
        <dbReference type="Proteomes" id="UP000031668"/>
    </source>
</evidence>
<name>A0A0C2M271_THEKT</name>
<dbReference type="PROSITE" id="PS50994">
    <property type="entry name" value="INTEGRASE"/>
    <property type="match status" value="1"/>
</dbReference>
<dbReference type="PANTHER" id="PTHR47266">
    <property type="entry name" value="ENDONUCLEASE-RELATED"/>
    <property type="match status" value="1"/>
</dbReference>
<feature type="domain" description="Integrase catalytic" evidence="1">
    <location>
        <begin position="51"/>
        <end position="100"/>
    </location>
</feature>
<dbReference type="GO" id="GO:0003676">
    <property type="term" value="F:nucleic acid binding"/>
    <property type="evidence" value="ECO:0007669"/>
    <property type="project" value="InterPro"/>
</dbReference>